<evidence type="ECO:0000256" key="1">
    <source>
        <dbReference type="ARBA" id="ARBA00004123"/>
    </source>
</evidence>
<dbReference type="AlphaFoldDB" id="A0AAV5KUL2"/>
<accession>A0AAV5KUL2</accession>
<keyword evidence="3" id="KW-0090">Biological rhythms</keyword>
<proteinExistence type="inferred from homology"/>
<feature type="compositionally biased region" description="Polar residues" evidence="5">
    <location>
        <begin position="148"/>
        <end position="157"/>
    </location>
</feature>
<keyword evidence="4" id="KW-0539">Nucleus</keyword>
<comment type="subcellular location">
    <subcellularLocation>
        <location evidence="1">Nucleus</location>
    </subcellularLocation>
</comment>
<keyword evidence="8" id="KW-1185">Reference proteome</keyword>
<reference evidence="7 8" key="1">
    <citation type="journal article" date="2021" name="Commun. Biol.">
        <title>The genome of Shorea leprosula (Dipterocarpaceae) highlights the ecological relevance of drought in aseasonal tropical rainforests.</title>
        <authorList>
            <person name="Ng K.K.S."/>
            <person name="Kobayashi M.J."/>
            <person name="Fawcett J.A."/>
            <person name="Hatakeyama M."/>
            <person name="Paape T."/>
            <person name="Ng C.H."/>
            <person name="Ang C.C."/>
            <person name="Tnah L.H."/>
            <person name="Lee C.T."/>
            <person name="Nishiyama T."/>
            <person name="Sese J."/>
            <person name="O'Brien M.J."/>
            <person name="Copetti D."/>
            <person name="Mohd Noor M.I."/>
            <person name="Ong R.C."/>
            <person name="Putra M."/>
            <person name="Sireger I.Z."/>
            <person name="Indrioko S."/>
            <person name="Kosugi Y."/>
            <person name="Izuno A."/>
            <person name="Isagi Y."/>
            <person name="Lee S.L."/>
            <person name="Shimizu K.K."/>
        </authorList>
    </citation>
    <scope>NUCLEOTIDE SEQUENCE [LARGE SCALE GENOMIC DNA]</scope>
    <source>
        <strain evidence="7">214</strain>
    </source>
</reference>
<evidence type="ECO:0000259" key="6">
    <source>
        <dbReference type="Pfam" id="PF07011"/>
    </source>
</evidence>
<dbReference type="InterPro" id="IPR040462">
    <property type="entry name" value="EARLY_FLOWERING_4"/>
</dbReference>
<evidence type="ECO:0000313" key="7">
    <source>
        <dbReference type="EMBL" id="GKV28292.1"/>
    </source>
</evidence>
<evidence type="ECO:0000256" key="5">
    <source>
        <dbReference type="SAM" id="MobiDB-lite"/>
    </source>
</evidence>
<feature type="compositionally biased region" description="Basic and acidic residues" evidence="5">
    <location>
        <begin position="158"/>
        <end position="167"/>
    </location>
</feature>
<name>A0AAV5KUL2_9ROSI</name>
<feature type="domain" description="Protein EARLY FLOWERING 4" evidence="6">
    <location>
        <begin position="78"/>
        <end position="156"/>
    </location>
</feature>
<feature type="region of interest" description="Disordered" evidence="5">
    <location>
        <begin position="56"/>
        <end position="76"/>
    </location>
</feature>
<evidence type="ECO:0000256" key="3">
    <source>
        <dbReference type="ARBA" id="ARBA00023108"/>
    </source>
</evidence>
<evidence type="ECO:0000256" key="4">
    <source>
        <dbReference type="ARBA" id="ARBA00023242"/>
    </source>
</evidence>
<dbReference type="InterPro" id="IPR009741">
    <property type="entry name" value="EARLY_FLOWERING_4_dom"/>
</dbReference>
<evidence type="ECO:0000256" key="2">
    <source>
        <dbReference type="ARBA" id="ARBA00009514"/>
    </source>
</evidence>
<dbReference type="GO" id="GO:0048511">
    <property type="term" value="P:rhythmic process"/>
    <property type="evidence" value="ECO:0007669"/>
    <property type="project" value="UniProtKB-KW"/>
</dbReference>
<dbReference type="GO" id="GO:0009649">
    <property type="term" value="P:entrainment of circadian clock"/>
    <property type="evidence" value="ECO:0007669"/>
    <property type="project" value="TreeGrafter"/>
</dbReference>
<dbReference type="EMBL" id="BPVZ01000079">
    <property type="protein sequence ID" value="GKV28292.1"/>
    <property type="molecule type" value="Genomic_DNA"/>
</dbReference>
<organism evidence="7 8">
    <name type="scientific">Rubroshorea leprosula</name>
    <dbReference type="NCBI Taxonomy" id="152421"/>
    <lineage>
        <taxon>Eukaryota</taxon>
        <taxon>Viridiplantae</taxon>
        <taxon>Streptophyta</taxon>
        <taxon>Embryophyta</taxon>
        <taxon>Tracheophyta</taxon>
        <taxon>Spermatophyta</taxon>
        <taxon>Magnoliopsida</taxon>
        <taxon>eudicotyledons</taxon>
        <taxon>Gunneridae</taxon>
        <taxon>Pentapetalae</taxon>
        <taxon>rosids</taxon>
        <taxon>malvids</taxon>
        <taxon>Malvales</taxon>
        <taxon>Dipterocarpaceae</taxon>
        <taxon>Rubroshorea</taxon>
    </lineage>
</organism>
<dbReference type="GO" id="GO:0005634">
    <property type="term" value="C:nucleus"/>
    <property type="evidence" value="ECO:0007669"/>
    <property type="project" value="UniProtKB-SubCell"/>
</dbReference>
<gene>
    <name evidence="7" type="ORF">SLEP1_g37369</name>
</gene>
<sequence length="167" mass="18144">MLGYVGNFSFFLSTTKNQSSSNVLPPPLKPTGAPTLHATTLGSSVSALESSMDNAASNSASKSLKRHHGSLTDTEEDGDPAIWATFDKSFREVQSVLDRNWALIQQVNENHQSKIPLNMVKNVALIQELNGNISKVVSMYSEFSTNFSTISHPQNKSGDAKSTNEEI</sequence>
<dbReference type="PANTHER" id="PTHR33469">
    <property type="entry name" value="PROTEIN ELF4-LIKE 4"/>
    <property type="match status" value="1"/>
</dbReference>
<comment type="similarity">
    <text evidence="2">Belongs to the EARLY FLOWERING 4 family.</text>
</comment>
<dbReference type="Pfam" id="PF07011">
    <property type="entry name" value="Elf4"/>
    <property type="match status" value="1"/>
</dbReference>
<dbReference type="PANTHER" id="PTHR33469:SF5">
    <property type="entry name" value="PROTEIN EARLY FLOWERING 4"/>
    <property type="match status" value="1"/>
</dbReference>
<protein>
    <recommendedName>
        <fullName evidence="6">Protein EARLY FLOWERING 4 domain-containing protein</fullName>
    </recommendedName>
</protein>
<feature type="region of interest" description="Disordered" evidence="5">
    <location>
        <begin position="148"/>
        <end position="167"/>
    </location>
</feature>
<evidence type="ECO:0000313" key="8">
    <source>
        <dbReference type="Proteomes" id="UP001054252"/>
    </source>
</evidence>
<dbReference type="Proteomes" id="UP001054252">
    <property type="component" value="Unassembled WGS sequence"/>
</dbReference>
<comment type="caution">
    <text evidence="7">The sequence shown here is derived from an EMBL/GenBank/DDBJ whole genome shotgun (WGS) entry which is preliminary data.</text>
</comment>
<dbReference type="GO" id="GO:0042753">
    <property type="term" value="P:positive regulation of circadian rhythm"/>
    <property type="evidence" value="ECO:0007669"/>
    <property type="project" value="InterPro"/>
</dbReference>